<dbReference type="PRINTS" id="PR01438">
    <property type="entry name" value="UNVRSLSTRESS"/>
</dbReference>
<accession>A0ABQ5QYS0</accession>
<comment type="caution">
    <text evidence="3">The sequence shown here is derived from an EMBL/GenBank/DDBJ whole genome shotgun (WGS) entry which is preliminary data.</text>
</comment>
<dbReference type="Gene3D" id="3.40.50.620">
    <property type="entry name" value="HUPs"/>
    <property type="match status" value="2"/>
</dbReference>
<comment type="similarity">
    <text evidence="1">Belongs to the universal stress protein A family.</text>
</comment>
<evidence type="ECO:0000259" key="2">
    <source>
        <dbReference type="Pfam" id="PF00582"/>
    </source>
</evidence>
<gene>
    <name evidence="3" type="ORF">Pa4123_49770</name>
</gene>
<feature type="domain" description="UspA" evidence="2">
    <location>
        <begin position="151"/>
        <end position="283"/>
    </location>
</feature>
<keyword evidence="4" id="KW-1185">Reference proteome</keyword>
<dbReference type="SUPFAM" id="SSF52402">
    <property type="entry name" value="Adenine nucleotide alpha hydrolases-like"/>
    <property type="match status" value="2"/>
</dbReference>
<evidence type="ECO:0000313" key="3">
    <source>
        <dbReference type="EMBL" id="GLH99701.1"/>
    </source>
</evidence>
<dbReference type="InterPro" id="IPR014729">
    <property type="entry name" value="Rossmann-like_a/b/a_fold"/>
</dbReference>
<dbReference type="Pfam" id="PF00582">
    <property type="entry name" value="Usp"/>
    <property type="match status" value="2"/>
</dbReference>
<dbReference type="EMBL" id="BSDI01000027">
    <property type="protein sequence ID" value="GLH99701.1"/>
    <property type="molecule type" value="Genomic_DNA"/>
</dbReference>
<dbReference type="InterPro" id="IPR006015">
    <property type="entry name" value="Universal_stress_UspA"/>
</dbReference>
<evidence type="ECO:0000256" key="1">
    <source>
        <dbReference type="ARBA" id="ARBA00008791"/>
    </source>
</evidence>
<reference evidence="3" key="1">
    <citation type="submission" date="2022-12" db="EMBL/GenBank/DDBJ databases">
        <title>New Phytohabitans aurantiacus sp. RD004123 nov., an actinomycete isolated from soil.</title>
        <authorList>
            <person name="Triningsih D.W."/>
            <person name="Harunari E."/>
            <person name="Igarashi Y."/>
        </authorList>
    </citation>
    <scope>NUCLEOTIDE SEQUENCE</scope>
    <source>
        <strain evidence="3">RD004123</strain>
    </source>
</reference>
<dbReference type="InterPro" id="IPR006016">
    <property type="entry name" value="UspA"/>
</dbReference>
<dbReference type="Proteomes" id="UP001144280">
    <property type="component" value="Unassembled WGS sequence"/>
</dbReference>
<dbReference type="PANTHER" id="PTHR46553:SF3">
    <property type="entry name" value="ADENINE NUCLEOTIDE ALPHA HYDROLASES-LIKE SUPERFAMILY PROTEIN"/>
    <property type="match status" value="1"/>
</dbReference>
<name>A0ABQ5QYS0_9ACTN</name>
<proteinExistence type="inferred from homology"/>
<feature type="domain" description="UspA" evidence="2">
    <location>
        <begin position="6"/>
        <end position="142"/>
    </location>
</feature>
<organism evidence="3 4">
    <name type="scientific">Phytohabitans aurantiacus</name>
    <dbReference type="NCBI Taxonomy" id="3016789"/>
    <lineage>
        <taxon>Bacteria</taxon>
        <taxon>Bacillati</taxon>
        <taxon>Actinomycetota</taxon>
        <taxon>Actinomycetes</taxon>
        <taxon>Micromonosporales</taxon>
        <taxon>Micromonosporaceae</taxon>
    </lineage>
</organism>
<dbReference type="RefSeq" id="WP_281899552.1">
    <property type="nucleotide sequence ID" value="NZ_BSDI01000027.1"/>
</dbReference>
<sequence>MTKQGIVIGYDRSAGAEAGLQWALEEGARTHAPVTLVYAFVWRTVTGSITMAPTLWPDDSVREAAQNVIAAALARAGKTHPQVAVSGEVVCGDAAAVLVEKSRRARLVVLSEWCQGGLADLLVGSISSAVSAHAHCPVVVVRADRLPAGGPIVVGYDGSDRAELAVEFAIAQAAGQGASLRLVQAWKPPARWESPGVDPQERIAVQQADLNEVTSRWQDRYPQLQASAQVVVGPAGKALIEASQGARLVVVGSRGRGSFRGLLLGSVSQQLLYHAHCPVAVVRNLPGAAPGRPLAARSDRASAAPSG</sequence>
<evidence type="ECO:0000313" key="4">
    <source>
        <dbReference type="Proteomes" id="UP001144280"/>
    </source>
</evidence>
<protein>
    <submittedName>
        <fullName evidence="3">Universal stress protein</fullName>
    </submittedName>
</protein>
<dbReference type="PANTHER" id="PTHR46553">
    <property type="entry name" value="ADENINE NUCLEOTIDE ALPHA HYDROLASES-LIKE SUPERFAMILY PROTEIN"/>
    <property type="match status" value="1"/>
</dbReference>